<dbReference type="Proteomes" id="UP000499080">
    <property type="component" value="Unassembled WGS sequence"/>
</dbReference>
<dbReference type="AlphaFoldDB" id="A0A4Y2DRJ9"/>
<evidence type="ECO:0000313" key="2">
    <source>
        <dbReference type="Proteomes" id="UP000499080"/>
    </source>
</evidence>
<protein>
    <submittedName>
        <fullName evidence="1">Uncharacterized protein</fullName>
    </submittedName>
</protein>
<sequence length="104" mass="11643">MIKAYYDAMQDNSEQNTKSLILVHISSRVGQPKSGAMSKREAPRNGKIIHFGGKFIPGPHPNPKYTLQLPLPKSEHLCHSTRTESSFPNGIRNGAIYNHSECFH</sequence>
<dbReference type="EMBL" id="BGPR01000424">
    <property type="protein sequence ID" value="GBM19450.1"/>
    <property type="molecule type" value="Genomic_DNA"/>
</dbReference>
<gene>
    <name evidence="1" type="ORF">AVEN_259356_1</name>
</gene>
<name>A0A4Y2DRJ9_ARAVE</name>
<evidence type="ECO:0000313" key="1">
    <source>
        <dbReference type="EMBL" id="GBM19450.1"/>
    </source>
</evidence>
<proteinExistence type="predicted"/>
<keyword evidence="2" id="KW-1185">Reference proteome</keyword>
<comment type="caution">
    <text evidence="1">The sequence shown here is derived from an EMBL/GenBank/DDBJ whole genome shotgun (WGS) entry which is preliminary data.</text>
</comment>
<organism evidence="1 2">
    <name type="scientific">Araneus ventricosus</name>
    <name type="common">Orbweaver spider</name>
    <name type="synonym">Epeira ventricosa</name>
    <dbReference type="NCBI Taxonomy" id="182803"/>
    <lineage>
        <taxon>Eukaryota</taxon>
        <taxon>Metazoa</taxon>
        <taxon>Ecdysozoa</taxon>
        <taxon>Arthropoda</taxon>
        <taxon>Chelicerata</taxon>
        <taxon>Arachnida</taxon>
        <taxon>Araneae</taxon>
        <taxon>Araneomorphae</taxon>
        <taxon>Entelegynae</taxon>
        <taxon>Araneoidea</taxon>
        <taxon>Araneidae</taxon>
        <taxon>Araneus</taxon>
    </lineage>
</organism>
<reference evidence="1 2" key="1">
    <citation type="journal article" date="2019" name="Sci. Rep.">
        <title>Orb-weaving spider Araneus ventricosus genome elucidates the spidroin gene catalogue.</title>
        <authorList>
            <person name="Kono N."/>
            <person name="Nakamura H."/>
            <person name="Ohtoshi R."/>
            <person name="Moran D.A.P."/>
            <person name="Shinohara A."/>
            <person name="Yoshida Y."/>
            <person name="Fujiwara M."/>
            <person name="Mori M."/>
            <person name="Tomita M."/>
            <person name="Arakawa K."/>
        </authorList>
    </citation>
    <scope>NUCLEOTIDE SEQUENCE [LARGE SCALE GENOMIC DNA]</scope>
</reference>
<accession>A0A4Y2DRJ9</accession>